<dbReference type="PANTHER" id="PTHR30097:SF4">
    <property type="entry name" value="SLR6042 PROTEIN"/>
    <property type="match status" value="1"/>
</dbReference>
<dbReference type="Proteomes" id="UP001236507">
    <property type="component" value="Unassembled WGS sequence"/>
</dbReference>
<comment type="caution">
    <text evidence="3">The sequence shown here is derived from an EMBL/GenBank/DDBJ whole genome shotgun (WGS) entry which is preliminary data.</text>
</comment>
<evidence type="ECO:0000313" key="3">
    <source>
        <dbReference type="EMBL" id="MDI9860134.1"/>
    </source>
</evidence>
<dbReference type="PANTHER" id="PTHR30097">
    <property type="entry name" value="CATION EFFLUX SYSTEM PROTEIN CUSB"/>
    <property type="match status" value="1"/>
</dbReference>
<dbReference type="EMBL" id="JASHIF010000010">
    <property type="protein sequence ID" value="MDI9860134.1"/>
    <property type="molecule type" value="Genomic_DNA"/>
</dbReference>
<organism evidence="3 4">
    <name type="scientific">Flectobacillus roseus</name>
    <dbReference type="NCBI Taxonomy" id="502259"/>
    <lineage>
        <taxon>Bacteria</taxon>
        <taxon>Pseudomonadati</taxon>
        <taxon>Bacteroidota</taxon>
        <taxon>Cytophagia</taxon>
        <taxon>Cytophagales</taxon>
        <taxon>Flectobacillaceae</taxon>
        <taxon>Flectobacillus</taxon>
    </lineage>
</organism>
<proteinExistence type="inferred from homology"/>
<evidence type="ECO:0000313" key="4">
    <source>
        <dbReference type="Proteomes" id="UP001236507"/>
    </source>
</evidence>
<dbReference type="Gene3D" id="2.40.420.20">
    <property type="match status" value="1"/>
</dbReference>
<name>A0ABT6Y975_9BACT</name>
<keyword evidence="2" id="KW-0813">Transport</keyword>
<dbReference type="Gene3D" id="2.40.30.170">
    <property type="match status" value="1"/>
</dbReference>
<evidence type="ECO:0000256" key="2">
    <source>
        <dbReference type="ARBA" id="ARBA00022448"/>
    </source>
</evidence>
<dbReference type="InterPro" id="IPR051909">
    <property type="entry name" value="MFP_Cation_Efflux"/>
</dbReference>
<dbReference type="NCBIfam" id="TIGR01730">
    <property type="entry name" value="RND_mfp"/>
    <property type="match status" value="1"/>
</dbReference>
<sequence>MNKKAPIYITLLSSLLLWNCSKDPKSETATEATTEKVVDIVHVSEAQAKNVQLPVGDFEQTIVGEEVTANGKVEVPPQQMISVSVPIAGFVKRIDLLPGTPVRKGQVLAVVQSMEYVQLQQEYLQALSKQKFQEQDLSRQETLNQENVGSKKKLQQIDAEYQTGKAMINGLEEKLKLIGCNIAKLKAGTITPSINVISPINGVTKMVYVNIGKNIAPTDVMMELVSREHMHLELNVFEKDANKVQVGQTLLLENPRLANKPLTGKVILVGQTIEGPTKAILVHGHLDNEVLEQKLVVGQYVNTKILTGKKAVQTLPEDAVVRRGEGGLIFVKLKTNSYQQIPVKLGITENGMVEIILEKTLPSKEIVKANASVLQAMLAGGEGEE</sequence>
<dbReference type="RefSeq" id="WP_283344935.1">
    <property type="nucleotide sequence ID" value="NZ_JASHIF010000010.1"/>
</dbReference>
<accession>A0ABT6Y975</accession>
<dbReference type="SUPFAM" id="SSF111369">
    <property type="entry name" value="HlyD-like secretion proteins"/>
    <property type="match status" value="1"/>
</dbReference>
<reference evidence="3 4" key="1">
    <citation type="submission" date="2023-05" db="EMBL/GenBank/DDBJ databases">
        <title>Novel species of genus Flectobacillus isolated from stream in China.</title>
        <authorList>
            <person name="Lu H."/>
        </authorList>
    </citation>
    <scope>NUCLEOTIDE SEQUENCE [LARGE SCALE GENOMIC DNA]</scope>
    <source>
        <strain evidence="3 4">KCTC 42575</strain>
    </source>
</reference>
<protein>
    <submittedName>
        <fullName evidence="3">Efflux RND transporter periplasmic adaptor subunit</fullName>
    </submittedName>
</protein>
<gene>
    <name evidence="3" type="ORF">QM524_13020</name>
</gene>
<comment type="similarity">
    <text evidence="1">Belongs to the membrane fusion protein (MFP) (TC 8.A.1) family.</text>
</comment>
<dbReference type="InterPro" id="IPR006143">
    <property type="entry name" value="RND_pump_MFP"/>
</dbReference>
<evidence type="ECO:0000256" key="1">
    <source>
        <dbReference type="ARBA" id="ARBA00009477"/>
    </source>
</evidence>
<keyword evidence="4" id="KW-1185">Reference proteome</keyword>
<dbReference type="Gene3D" id="2.40.50.100">
    <property type="match status" value="1"/>
</dbReference>